<accession>A0A2Z7D890</accession>
<keyword evidence="2" id="KW-1185">Reference proteome</keyword>
<gene>
    <name evidence="1" type="ORF">F511_21265</name>
</gene>
<name>A0A2Z7D890_9LAMI</name>
<protein>
    <submittedName>
        <fullName evidence="1">Uncharacterized protein</fullName>
    </submittedName>
</protein>
<dbReference type="AlphaFoldDB" id="A0A2Z7D890"/>
<evidence type="ECO:0000313" key="1">
    <source>
        <dbReference type="EMBL" id="KZV55769.1"/>
    </source>
</evidence>
<dbReference type="Proteomes" id="UP000250235">
    <property type="component" value="Unassembled WGS sequence"/>
</dbReference>
<evidence type="ECO:0000313" key="2">
    <source>
        <dbReference type="Proteomes" id="UP000250235"/>
    </source>
</evidence>
<dbReference type="EMBL" id="KQ988455">
    <property type="protein sequence ID" value="KZV55769.1"/>
    <property type="molecule type" value="Genomic_DNA"/>
</dbReference>
<sequence>MSRSGVVLRFELVSDVNPEVVGGCCSPDLLVVFSDLHRLGLRCGICSSELRMPIGGQAGNSRMPQLPAGICYSAGRGVDPAGGAPGGG</sequence>
<reference evidence="1 2" key="1">
    <citation type="journal article" date="2015" name="Proc. Natl. Acad. Sci. U.S.A.">
        <title>The resurrection genome of Boea hygrometrica: A blueprint for survival of dehydration.</title>
        <authorList>
            <person name="Xiao L."/>
            <person name="Yang G."/>
            <person name="Zhang L."/>
            <person name="Yang X."/>
            <person name="Zhao S."/>
            <person name="Ji Z."/>
            <person name="Zhou Q."/>
            <person name="Hu M."/>
            <person name="Wang Y."/>
            <person name="Chen M."/>
            <person name="Xu Y."/>
            <person name="Jin H."/>
            <person name="Xiao X."/>
            <person name="Hu G."/>
            <person name="Bao F."/>
            <person name="Hu Y."/>
            <person name="Wan P."/>
            <person name="Li L."/>
            <person name="Deng X."/>
            <person name="Kuang T."/>
            <person name="Xiang C."/>
            <person name="Zhu J.K."/>
            <person name="Oliver M.J."/>
            <person name="He Y."/>
        </authorList>
    </citation>
    <scope>NUCLEOTIDE SEQUENCE [LARGE SCALE GENOMIC DNA]</scope>
    <source>
        <strain evidence="2">cv. XS01</strain>
    </source>
</reference>
<proteinExistence type="predicted"/>
<organism evidence="1 2">
    <name type="scientific">Dorcoceras hygrometricum</name>
    <dbReference type="NCBI Taxonomy" id="472368"/>
    <lineage>
        <taxon>Eukaryota</taxon>
        <taxon>Viridiplantae</taxon>
        <taxon>Streptophyta</taxon>
        <taxon>Embryophyta</taxon>
        <taxon>Tracheophyta</taxon>
        <taxon>Spermatophyta</taxon>
        <taxon>Magnoliopsida</taxon>
        <taxon>eudicotyledons</taxon>
        <taxon>Gunneridae</taxon>
        <taxon>Pentapetalae</taxon>
        <taxon>asterids</taxon>
        <taxon>lamiids</taxon>
        <taxon>Lamiales</taxon>
        <taxon>Gesneriaceae</taxon>
        <taxon>Didymocarpoideae</taxon>
        <taxon>Trichosporeae</taxon>
        <taxon>Loxocarpinae</taxon>
        <taxon>Dorcoceras</taxon>
    </lineage>
</organism>